<feature type="domain" description="Membrane transport protein MMPL" evidence="8">
    <location>
        <begin position="446"/>
        <end position="669"/>
    </location>
</feature>
<accession>A0A4R6K3L2</accession>
<keyword evidence="4 7" id="KW-0812">Transmembrane</keyword>
<proteinExistence type="inferred from homology"/>
<keyword evidence="6 7" id="KW-0472">Membrane</keyword>
<comment type="similarity">
    <text evidence="2">Belongs to the resistance-nodulation-cell division (RND) (TC 2.A.6) family. MmpL subfamily.</text>
</comment>
<feature type="transmembrane region" description="Helical" evidence="7">
    <location>
        <begin position="12"/>
        <end position="35"/>
    </location>
</feature>
<keyword evidence="5 7" id="KW-1133">Transmembrane helix</keyword>
<feature type="transmembrane region" description="Helical" evidence="7">
    <location>
        <begin position="633"/>
        <end position="652"/>
    </location>
</feature>
<feature type="transmembrane region" description="Helical" evidence="7">
    <location>
        <begin position="297"/>
        <end position="319"/>
    </location>
</feature>
<dbReference type="EMBL" id="SNWR01000001">
    <property type="protein sequence ID" value="TDO42286.1"/>
    <property type="molecule type" value="Genomic_DNA"/>
</dbReference>
<evidence type="ECO:0000256" key="6">
    <source>
        <dbReference type="ARBA" id="ARBA00023136"/>
    </source>
</evidence>
<feature type="transmembrane region" description="Helical" evidence="7">
    <location>
        <begin position="522"/>
        <end position="540"/>
    </location>
</feature>
<evidence type="ECO:0000313" key="10">
    <source>
        <dbReference type="Proteomes" id="UP000294901"/>
    </source>
</evidence>
<feature type="transmembrane region" description="Helical" evidence="7">
    <location>
        <begin position="492"/>
        <end position="510"/>
    </location>
</feature>
<comment type="caution">
    <text evidence="9">The sequence shown here is derived from an EMBL/GenBank/DDBJ whole genome shotgun (WGS) entry which is preliminary data.</text>
</comment>
<dbReference type="Gene3D" id="1.20.1640.10">
    <property type="entry name" value="Multidrug efflux transporter AcrB transmembrane domain"/>
    <property type="match status" value="2"/>
</dbReference>
<dbReference type="Pfam" id="PF03176">
    <property type="entry name" value="MMPL"/>
    <property type="match status" value="2"/>
</dbReference>
<sequence>MRFSAGRLSIRHPVATILVWLVVVIASLAGGIGVFGRLDVSVGRVPGSESDRADELITRMAPKPVTLTAVLSARPAAGPIDREEVGATVTDLRVTPGVTGVTGPRPGLGGETLLILIHLEPGDEMRRTADAVAGRMHGVRSATVAVAGGPLTNHEFSVQAQSDTQRAEMLTTPVVLLFLLLIFGGLIAAGLPLIVAFAGVGGTFGLLSAYSLVGGVSVYAIQVATMLSVGLAIDYGLLTVTRFREERAIDPEVPAAVARTVATAGRTVIFSGLTVAAVLAGLTVFPDPFLRSMGLAGVGVVLVVASAATTLLPALLTLFGHRIGPARPPARRGIFARIARAVQRRPVPTALVAALVMAVIALPVFGLRLAQLDPRLLPEGSQSREVHDVIVRDFPDLNRPAPVVVAAVAPTDSPELAGVRRRMAALPHVTDVQTVGSGALTVFSADLDVPASSEAARGVVKAIRAMPASPRLLVTGDTAQLVDYQAAIISRLPWAVGVIALATLVLLFMFTRSVLLPVKAVATNLLSIGAALGGVVWVFQQGHLAGWFGTSGLGAVHLSVPVLVGATAFGLSVDYEVFLLSRIREHWLTTGDNERAVAIGLQTTGRVITSAALLMGVVFAGFLTAGFVPVKAIGLGLLLAVVLDATVVRLFLVPATMTLVGRYNWWAPPAARRLR</sequence>
<feature type="transmembrane region" description="Helical" evidence="7">
    <location>
        <begin position="268"/>
        <end position="285"/>
    </location>
</feature>
<dbReference type="RefSeq" id="WP_133876200.1">
    <property type="nucleotide sequence ID" value="NZ_BOMD01000059.1"/>
</dbReference>
<evidence type="ECO:0000256" key="7">
    <source>
        <dbReference type="SAM" id="Phobius"/>
    </source>
</evidence>
<gene>
    <name evidence="9" type="ORF">C8E87_6053</name>
</gene>
<dbReference type="PANTHER" id="PTHR33406:SF11">
    <property type="entry name" value="MEMBRANE PROTEIN SCO6666-RELATED"/>
    <property type="match status" value="1"/>
</dbReference>
<dbReference type="SUPFAM" id="SSF82866">
    <property type="entry name" value="Multidrug efflux transporter AcrB transmembrane domain"/>
    <property type="match status" value="2"/>
</dbReference>
<evidence type="ECO:0000256" key="4">
    <source>
        <dbReference type="ARBA" id="ARBA00022692"/>
    </source>
</evidence>
<dbReference type="GO" id="GO:0005886">
    <property type="term" value="C:plasma membrane"/>
    <property type="evidence" value="ECO:0007669"/>
    <property type="project" value="UniProtKB-SubCell"/>
</dbReference>
<feature type="transmembrane region" description="Helical" evidence="7">
    <location>
        <begin position="218"/>
        <end position="238"/>
    </location>
</feature>
<evidence type="ECO:0000256" key="5">
    <source>
        <dbReference type="ARBA" id="ARBA00022989"/>
    </source>
</evidence>
<evidence type="ECO:0000256" key="2">
    <source>
        <dbReference type="ARBA" id="ARBA00010157"/>
    </source>
</evidence>
<feature type="transmembrane region" description="Helical" evidence="7">
    <location>
        <begin position="174"/>
        <end position="198"/>
    </location>
</feature>
<evidence type="ECO:0000313" key="9">
    <source>
        <dbReference type="EMBL" id="TDO42286.1"/>
    </source>
</evidence>
<feature type="domain" description="Membrane transport protein MMPL" evidence="8">
    <location>
        <begin position="129"/>
        <end position="348"/>
    </location>
</feature>
<protein>
    <submittedName>
        <fullName evidence="9">RND superfamily putative drug exporter</fullName>
    </submittedName>
</protein>
<feature type="transmembrane region" description="Helical" evidence="7">
    <location>
        <begin position="347"/>
        <end position="367"/>
    </location>
</feature>
<keyword evidence="10" id="KW-1185">Reference proteome</keyword>
<keyword evidence="3" id="KW-1003">Cell membrane</keyword>
<reference evidence="9 10" key="1">
    <citation type="submission" date="2019-03" db="EMBL/GenBank/DDBJ databases">
        <title>Sequencing the genomes of 1000 actinobacteria strains.</title>
        <authorList>
            <person name="Klenk H.-P."/>
        </authorList>
    </citation>
    <scope>NUCLEOTIDE SEQUENCE [LARGE SCALE GENOMIC DNA]</scope>
    <source>
        <strain evidence="9 10">DSM 43805</strain>
    </source>
</reference>
<dbReference type="InterPro" id="IPR050545">
    <property type="entry name" value="Mycobact_MmpL"/>
</dbReference>
<evidence type="ECO:0000259" key="8">
    <source>
        <dbReference type="Pfam" id="PF03176"/>
    </source>
</evidence>
<feature type="transmembrane region" description="Helical" evidence="7">
    <location>
        <begin position="607"/>
        <end position="627"/>
    </location>
</feature>
<feature type="transmembrane region" description="Helical" evidence="7">
    <location>
        <begin position="552"/>
        <end position="573"/>
    </location>
</feature>
<comment type="subcellular location">
    <subcellularLocation>
        <location evidence="1">Cell membrane</location>
        <topology evidence="1">Multi-pass membrane protein</topology>
    </subcellularLocation>
</comment>
<dbReference type="OrthoDB" id="7051771at2"/>
<evidence type="ECO:0000256" key="1">
    <source>
        <dbReference type="ARBA" id="ARBA00004651"/>
    </source>
</evidence>
<dbReference type="AlphaFoldDB" id="A0A4R6K3L2"/>
<organism evidence="9 10">
    <name type="scientific">Paractinoplanes brasiliensis</name>
    <dbReference type="NCBI Taxonomy" id="52695"/>
    <lineage>
        <taxon>Bacteria</taxon>
        <taxon>Bacillati</taxon>
        <taxon>Actinomycetota</taxon>
        <taxon>Actinomycetes</taxon>
        <taxon>Micromonosporales</taxon>
        <taxon>Micromonosporaceae</taxon>
        <taxon>Paractinoplanes</taxon>
    </lineage>
</organism>
<name>A0A4R6K3L2_9ACTN</name>
<dbReference type="PANTHER" id="PTHR33406">
    <property type="entry name" value="MEMBRANE PROTEIN MJ1562-RELATED"/>
    <property type="match status" value="1"/>
</dbReference>
<dbReference type="Proteomes" id="UP000294901">
    <property type="component" value="Unassembled WGS sequence"/>
</dbReference>
<evidence type="ECO:0000256" key="3">
    <source>
        <dbReference type="ARBA" id="ARBA00022475"/>
    </source>
</evidence>
<dbReference type="InterPro" id="IPR004869">
    <property type="entry name" value="MMPL_dom"/>
</dbReference>